<feature type="signal peptide" evidence="1">
    <location>
        <begin position="1"/>
        <end position="18"/>
    </location>
</feature>
<keyword evidence="3" id="KW-1185">Reference proteome</keyword>
<evidence type="ECO:0000313" key="3">
    <source>
        <dbReference type="Proteomes" id="UP000605676"/>
    </source>
</evidence>
<name>A0ABS1HPB0_9BACT</name>
<keyword evidence="1" id="KW-0732">Signal</keyword>
<dbReference type="Proteomes" id="UP000605676">
    <property type="component" value="Unassembled WGS sequence"/>
</dbReference>
<proteinExistence type="predicted"/>
<evidence type="ECO:0000256" key="1">
    <source>
        <dbReference type="SAM" id="SignalP"/>
    </source>
</evidence>
<dbReference type="RefSeq" id="WP_200466750.1">
    <property type="nucleotide sequence ID" value="NZ_JAENRR010000074.1"/>
</dbReference>
<dbReference type="InterPro" id="IPR021428">
    <property type="entry name" value="DUF3078"/>
</dbReference>
<accession>A0ABS1HPB0</accession>
<feature type="chain" id="PRO_5046109557" evidence="1">
    <location>
        <begin position="19"/>
        <end position="299"/>
    </location>
</feature>
<dbReference type="Pfam" id="PF11276">
    <property type="entry name" value="DUF3078"/>
    <property type="match status" value="1"/>
</dbReference>
<evidence type="ECO:0000313" key="2">
    <source>
        <dbReference type="EMBL" id="MBK3519531.1"/>
    </source>
</evidence>
<reference evidence="2 3" key="1">
    <citation type="submission" date="2021-01" db="EMBL/GenBank/DDBJ databases">
        <title>Carboxyliciviraga sp.nov., isolated from coastal sediments.</title>
        <authorList>
            <person name="Lu D."/>
            <person name="Zhang T."/>
        </authorList>
    </citation>
    <scope>NUCLEOTIDE SEQUENCE [LARGE SCALE GENOMIC DNA]</scope>
    <source>
        <strain evidence="2 3">N1Y132</strain>
    </source>
</reference>
<sequence length="299" mass="33635">MKKVLIVCLLFKAITATGQTAESDTIKHWTIGGTPSFTFSQVSLTNWAAGGKNSMAGTFLLNMHFNYSKERVNWENLFDLGYGLTKQGSDNMIKTEDKLYFTSKLGYGIGEQKHWFYTALLDFKTQFDVGYNDPPENTLKLSEFMSPAYLNFSIGIDYKPNDNFSLYMSPLTNKTTFVLDDKLSGDGAFGVEPGENTREEYGASIKVLAKKSNLIKNVDINTRLDLFSNLNGIQNAKNVDVDWELAFNMKVNDFLSAIASFNLIYDDDIKYINEAGETEGARAQFKQLFGFGISYKFGR</sequence>
<gene>
    <name evidence="2" type="ORF">JIV24_19445</name>
</gene>
<comment type="caution">
    <text evidence="2">The sequence shown here is derived from an EMBL/GenBank/DDBJ whole genome shotgun (WGS) entry which is preliminary data.</text>
</comment>
<dbReference type="EMBL" id="JAENRR010000074">
    <property type="protein sequence ID" value="MBK3519531.1"/>
    <property type="molecule type" value="Genomic_DNA"/>
</dbReference>
<protein>
    <submittedName>
        <fullName evidence="2">DUF3078 domain-containing protein</fullName>
    </submittedName>
</protein>
<organism evidence="2 3">
    <name type="scientific">Carboxylicivirga marina</name>
    <dbReference type="NCBI Taxonomy" id="2800988"/>
    <lineage>
        <taxon>Bacteria</taxon>
        <taxon>Pseudomonadati</taxon>
        <taxon>Bacteroidota</taxon>
        <taxon>Bacteroidia</taxon>
        <taxon>Marinilabiliales</taxon>
        <taxon>Marinilabiliaceae</taxon>
        <taxon>Carboxylicivirga</taxon>
    </lineage>
</organism>